<dbReference type="InterPro" id="IPR004256">
    <property type="entry name" value="DUF234"/>
</dbReference>
<dbReference type="InterPro" id="IPR036390">
    <property type="entry name" value="WH_DNA-bd_sf"/>
</dbReference>
<keyword evidence="3" id="KW-0547">Nucleotide-binding</keyword>
<dbReference type="Pfam" id="PF03008">
    <property type="entry name" value="DUF234"/>
    <property type="match status" value="1"/>
</dbReference>
<dbReference type="Gene3D" id="3.40.50.300">
    <property type="entry name" value="P-loop containing nucleotide triphosphate hydrolases"/>
    <property type="match status" value="1"/>
</dbReference>
<comment type="caution">
    <text evidence="3">The sequence shown here is derived from an EMBL/GenBank/DDBJ whole genome shotgun (WGS) entry which is preliminary data.</text>
</comment>
<dbReference type="InterPro" id="IPR011579">
    <property type="entry name" value="ATPase_dom"/>
</dbReference>
<accession>T1B1K3</accession>
<dbReference type="EMBL" id="AUZX01006407">
    <property type="protein sequence ID" value="EQD63722.1"/>
    <property type="molecule type" value="Genomic_DNA"/>
</dbReference>
<feature type="domain" description="DUF234" evidence="2">
    <location>
        <begin position="314"/>
        <end position="383"/>
    </location>
</feature>
<gene>
    <name evidence="3" type="ORF">B1A_08995</name>
</gene>
<dbReference type="GO" id="GO:0005524">
    <property type="term" value="F:ATP binding"/>
    <property type="evidence" value="ECO:0007669"/>
    <property type="project" value="UniProtKB-KW"/>
</dbReference>
<sequence>MKYTFVFVGRRKELAYLEEKYLEDRSNMILIYGRRRIGKTALVTEFVRNKRALYLLATQEEKSQVVKGFSQRASEYFKDSFLQDNPFSDWDSLFRYIIEKIKSSDSKIVLVFDEVTYLIEQDKSFLSLMQKYYDLHLKNLNVMLILTGSLVNVVYNDILDYNSPLFGRRTGNIELSELRFPEIRNFFPDADVNQLVKIYSVYGGVPYYLGLLGDGSGSIEKFLNRNNVFYTDVQFILSQELRTPDKYFSILKLIANGKNSISEISSSMEVNSNELSPYLDKLISMKVISKEFPLTAKRRNNGVYRITSNYFNFYFRFVFEKTRLVETGNETTLIRYVNDNMDMYISKVFEDICNDFILEFSERLLGAKVDEIGRWWGKNPRKDQGKEIEEIA</sequence>
<dbReference type="Gene3D" id="1.10.10.10">
    <property type="entry name" value="Winged helix-like DNA-binding domain superfamily/Winged helix DNA-binding domain"/>
    <property type="match status" value="1"/>
</dbReference>
<reference evidence="3" key="1">
    <citation type="submission" date="2013-08" db="EMBL/GenBank/DDBJ databases">
        <authorList>
            <person name="Mendez C."/>
            <person name="Richter M."/>
            <person name="Ferrer M."/>
            <person name="Sanchez J."/>
        </authorList>
    </citation>
    <scope>NUCLEOTIDE SEQUENCE</scope>
</reference>
<keyword evidence="3" id="KW-0067">ATP-binding</keyword>
<dbReference type="SUPFAM" id="SSF46785">
    <property type="entry name" value="Winged helix' DNA-binding domain"/>
    <property type="match status" value="1"/>
</dbReference>
<dbReference type="SUPFAM" id="SSF52540">
    <property type="entry name" value="P-loop containing nucleoside triphosphate hydrolases"/>
    <property type="match status" value="1"/>
</dbReference>
<dbReference type="Pfam" id="PF01637">
    <property type="entry name" value="ATPase_2"/>
    <property type="match status" value="1"/>
</dbReference>
<feature type="domain" description="ATPase" evidence="1">
    <location>
        <begin position="7"/>
        <end position="211"/>
    </location>
</feature>
<dbReference type="PANTHER" id="PTHR34704:SF1">
    <property type="entry name" value="ATPASE"/>
    <property type="match status" value="1"/>
</dbReference>
<dbReference type="AlphaFoldDB" id="T1B1K3"/>
<name>T1B1K3_9ZZZZ</name>
<dbReference type="InterPro" id="IPR036388">
    <property type="entry name" value="WH-like_DNA-bd_sf"/>
</dbReference>
<proteinExistence type="predicted"/>
<feature type="non-terminal residue" evidence="3">
    <location>
        <position position="392"/>
    </location>
</feature>
<evidence type="ECO:0000259" key="2">
    <source>
        <dbReference type="Pfam" id="PF03008"/>
    </source>
</evidence>
<evidence type="ECO:0000313" key="3">
    <source>
        <dbReference type="EMBL" id="EQD63722.1"/>
    </source>
</evidence>
<dbReference type="InterPro" id="IPR027417">
    <property type="entry name" value="P-loop_NTPase"/>
</dbReference>
<evidence type="ECO:0000259" key="1">
    <source>
        <dbReference type="Pfam" id="PF01637"/>
    </source>
</evidence>
<dbReference type="PANTHER" id="PTHR34704">
    <property type="entry name" value="ATPASE"/>
    <property type="match status" value="1"/>
</dbReference>
<organism evidence="3">
    <name type="scientific">mine drainage metagenome</name>
    <dbReference type="NCBI Taxonomy" id="410659"/>
    <lineage>
        <taxon>unclassified sequences</taxon>
        <taxon>metagenomes</taxon>
        <taxon>ecological metagenomes</taxon>
    </lineage>
</organism>
<protein>
    <submittedName>
        <fullName evidence="3">ATP-binding protein</fullName>
    </submittedName>
</protein>
<reference evidence="3" key="2">
    <citation type="journal article" date="2014" name="ISME J.">
        <title>Microbial stratification in low pH oxic and suboxic macroscopic growths along an acid mine drainage.</title>
        <authorList>
            <person name="Mendez-Garcia C."/>
            <person name="Mesa V."/>
            <person name="Sprenger R.R."/>
            <person name="Richter M."/>
            <person name="Diez M.S."/>
            <person name="Solano J."/>
            <person name="Bargiela R."/>
            <person name="Golyshina O.V."/>
            <person name="Manteca A."/>
            <person name="Ramos J.L."/>
            <person name="Gallego J.R."/>
            <person name="Llorente I."/>
            <person name="Martins Dos Santos V.A."/>
            <person name="Jensen O.N."/>
            <person name="Pelaez A.I."/>
            <person name="Sanchez J."/>
            <person name="Ferrer M."/>
        </authorList>
    </citation>
    <scope>NUCLEOTIDE SEQUENCE</scope>
</reference>